<reference evidence="1 2" key="1">
    <citation type="submission" date="2017-05" db="EMBL/GenBank/DDBJ databases">
        <authorList>
            <person name="Varghese N."/>
            <person name="Submissions S."/>
        </authorList>
    </citation>
    <scope>NUCLEOTIDE SEQUENCE [LARGE SCALE GENOMIC DNA]</scope>
    <source>
        <strain evidence="1 2">DSM 16304</strain>
    </source>
</reference>
<keyword evidence="2" id="KW-1185">Reference proteome</keyword>
<evidence type="ECO:0000313" key="1">
    <source>
        <dbReference type="EMBL" id="SMO61066.1"/>
    </source>
</evidence>
<sequence>MAKLKKLIALRVSDEMDRALEEAQWILRMRKTEVIREAIKEYLQKHCPEVYKEYLSEQDREGD</sequence>
<accession>A0A521CNQ0</accession>
<dbReference type="RefSeq" id="WP_142935658.1">
    <property type="nucleotide sequence ID" value="NZ_FXTM01000014.1"/>
</dbReference>
<dbReference type="EMBL" id="FXTM01000014">
    <property type="protein sequence ID" value="SMO61066.1"/>
    <property type="molecule type" value="Genomic_DNA"/>
</dbReference>
<evidence type="ECO:0000313" key="2">
    <source>
        <dbReference type="Proteomes" id="UP000317315"/>
    </source>
</evidence>
<dbReference type="Proteomes" id="UP000317315">
    <property type="component" value="Unassembled WGS sequence"/>
</dbReference>
<gene>
    <name evidence="1" type="ORF">SAMN06269117_11424</name>
</gene>
<evidence type="ECO:0008006" key="3">
    <source>
        <dbReference type="Google" id="ProtNLM"/>
    </source>
</evidence>
<protein>
    <recommendedName>
        <fullName evidence="3">Ribbon-helix-helix protein, copG family</fullName>
    </recommendedName>
</protein>
<organism evidence="1 2">
    <name type="scientific">Balnearium lithotrophicum</name>
    <dbReference type="NCBI Taxonomy" id="223788"/>
    <lineage>
        <taxon>Bacteria</taxon>
        <taxon>Pseudomonadati</taxon>
        <taxon>Aquificota</taxon>
        <taxon>Aquificia</taxon>
        <taxon>Desulfurobacteriales</taxon>
        <taxon>Desulfurobacteriaceae</taxon>
        <taxon>Balnearium</taxon>
    </lineage>
</organism>
<name>A0A521CNQ0_9BACT</name>
<proteinExistence type="predicted"/>
<dbReference type="AlphaFoldDB" id="A0A521CNQ0"/>